<name>A0A6H5HK44_9HEMI</name>
<protein>
    <submittedName>
        <fullName evidence="1">Uncharacterized protein</fullName>
    </submittedName>
</protein>
<evidence type="ECO:0000313" key="1">
    <source>
        <dbReference type="EMBL" id="CAB0017079.1"/>
    </source>
</evidence>
<dbReference type="AlphaFoldDB" id="A0A6H5HK44"/>
<gene>
    <name evidence="1" type="ORF">NTEN_LOCUS21168</name>
</gene>
<dbReference type="EMBL" id="CADCXU010030788">
    <property type="protein sequence ID" value="CAB0017079.1"/>
    <property type="molecule type" value="Genomic_DNA"/>
</dbReference>
<feature type="non-terminal residue" evidence="1">
    <location>
        <position position="57"/>
    </location>
</feature>
<accession>A0A6H5HK44</accession>
<proteinExistence type="predicted"/>
<dbReference type="Proteomes" id="UP000479000">
    <property type="component" value="Unassembled WGS sequence"/>
</dbReference>
<reference evidence="1 2" key="1">
    <citation type="submission" date="2020-02" db="EMBL/GenBank/DDBJ databases">
        <authorList>
            <person name="Ferguson B K."/>
        </authorList>
    </citation>
    <scope>NUCLEOTIDE SEQUENCE [LARGE SCALE GENOMIC DNA]</scope>
</reference>
<evidence type="ECO:0000313" key="2">
    <source>
        <dbReference type="Proteomes" id="UP000479000"/>
    </source>
</evidence>
<sequence length="57" mass="6309">MKKRKHQLQVITEGEKVRVAHYFINGGWLLLLSSNSLTPTGNQTLLKTNGNNALSST</sequence>
<organism evidence="1 2">
    <name type="scientific">Nesidiocoris tenuis</name>
    <dbReference type="NCBI Taxonomy" id="355587"/>
    <lineage>
        <taxon>Eukaryota</taxon>
        <taxon>Metazoa</taxon>
        <taxon>Ecdysozoa</taxon>
        <taxon>Arthropoda</taxon>
        <taxon>Hexapoda</taxon>
        <taxon>Insecta</taxon>
        <taxon>Pterygota</taxon>
        <taxon>Neoptera</taxon>
        <taxon>Paraneoptera</taxon>
        <taxon>Hemiptera</taxon>
        <taxon>Heteroptera</taxon>
        <taxon>Panheteroptera</taxon>
        <taxon>Cimicomorpha</taxon>
        <taxon>Miridae</taxon>
        <taxon>Dicyphina</taxon>
        <taxon>Nesidiocoris</taxon>
    </lineage>
</organism>
<keyword evidence="2" id="KW-1185">Reference proteome</keyword>